<dbReference type="InterPro" id="IPR001810">
    <property type="entry name" value="F-box_dom"/>
</dbReference>
<dbReference type="EMBL" id="JASGXD010000017">
    <property type="protein sequence ID" value="KAK6000421.1"/>
    <property type="molecule type" value="Genomic_DNA"/>
</dbReference>
<comment type="caution">
    <text evidence="2">The sequence shown here is derived from an EMBL/GenBank/DDBJ whole genome shotgun (WGS) entry which is preliminary data.</text>
</comment>
<name>A0ABR0T7J8_AURPU</name>
<evidence type="ECO:0000313" key="2">
    <source>
        <dbReference type="EMBL" id="KAK6000421.1"/>
    </source>
</evidence>
<dbReference type="PROSITE" id="PS50181">
    <property type="entry name" value="FBOX"/>
    <property type="match status" value="1"/>
</dbReference>
<dbReference type="InterPro" id="IPR032675">
    <property type="entry name" value="LRR_dom_sf"/>
</dbReference>
<accession>A0ABR0T7J8</accession>
<evidence type="ECO:0000313" key="3">
    <source>
        <dbReference type="Proteomes" id="UP001341245"/>
    </source>
</evidence>
<proteinExistence type="predicted"/>
<organism evidence="2 3">
    <name type="scientific">Aureobasidium pullulans</name>
    <name type="common">Black yeast</name>
    <name type="synonym">Pullularia pullulans</name>
    <dbReference type="NCBI Taxonomy" id="5580"/>
    <lineage>
        <taxon>Eukaryota</taxon>
        <taxon>Fungi</taxon>
        <taxon>Dikarya</taxon>
        <taxon>Ascomycota</taxon>
        <taxon>Pezizomycotina</taxon>
        <taxon>Dothideomycetes</taxon>
        <taxon>Dothideomycetidae</taxon>
        <taxon>Dothideales</taxon>
        <taxon>Saccotheciaceae</taxon>
        <taxon>Aureobasidium</taxon>
    </lineage>
</organism>
<dbReference type="Proteomes" id="UP001341245">
    <property type="component" value="Unassembled WGS sequence"/>
</dbReference>
<keyword evidence="3" id="KW-1185">Reference proteome</keyword>
<feature type="domain" description="F-box" evidence="1">
    <location>
        <begin position="117"/>
        <end position="162"/>
    </location>
</feature>
<gene>
    <name evidence="2" type="ORF">QM012_003667</name>
</gene>
<dbReference type="Gene3D" id="3.80.10.10">
    <property type="entry name" value="Ribonuclease Inhibitor"/>
    <property type="match status" value="2"/>
</dbReference>
<sequence length="588" mass="66699">MHHTFKRNTSPAGEGYLRHTVERDWWNRGNFHLNSQFIVKADTTTTLSVLCFHPSLGPLASSKLQQALSLHYTPLLHLTFDHPQLHDVLLPVDFLCVYYPITSFAIDQDGELPSISGVPFGKLPSEIQSQIGKYLDKKSLFTAIFVNKEWFVRLIGLLWYRAPIEKVLADSQTITTKSRRQYYATMICRGSLKTLPIQPDRESIEKLLEGLEFKSIRILHVDSPGTLHETWLGPLLRPTLQSLFTRVRCPISTTLVKLLTDCTRLHTLALGGCEWAHDEKDFLRYLREAPSLRRVRLKSVPLTGDTPFPAGPLVELLRRGNLKELVISDMLSNDCFVEHLRAPIVVPFPSNANLRSLKLRGHPSAINICLATATISLKRLELIFYATGQNAFDQLGRFTNLRTLYISKFGVRTIGPSELDTLCALTQLTTLVIDSDLTRFGRGRLFDLSWLSDAYFASWIAHFSRLRTLRLGWECDLTRNDFISIARSCPRLTCCELRWIQDLNTWNLLLMLAPLLPYLQTLNFATIDQLLPASELDLSASAARTIVPIICALFPGLRNFSVKVEVRTEFATDPSQLNEIIGTILELR</sequence>
<reference evidence="2 3" key="1">
    <citation type="submission" date="2023-11" db="EMBL/GenBank/DDBJ databases">
        <title>Draft genome sequence and annotation of the polyextremotolerant black yeast-like fungus Aureobasidium pullulans NRRL 62042.</title>
        <authorList>
            <person name="Dielentheis-Frenken M.R.E."/>
            <person name="Wibberg D."/>
            <person name="Blank L.M."/>
            <person name="Tiso T."/>
        </authorList>
    </citation>
    <scope>NUCLEOTIDE SEQUENCE [LARGE SCALE GENOMIC DNA]</scope>
    <source>
        <strain evidence="2 3">NRRL 62042</strain>
    </source>
</reference>
<dbReference type="SUPFAM" id="SSF52047">
    <property type="entry name" value="RNI-like"/>
    <property type="match status" value="1"/>
</dbReference>
<protein>
    <recommendedName>
        <fullName evidence="1">F-box domain-containing protein</fullName>
    </recommendedName>
</protein>
<evidence type="ECO:0000259" key="1">
    <source>
        <dbReference type="PROSITE" id="PS50181"/>
    </source>
</evidence>